<dbReference type="PANTHER" id="PTHR33223">
    <property type="entry name" value="CCHC-TYPE DOMAIN-CONTAINING PROTEIN"/>
    <property type="match status" value="1"/>
</dbReference>
<feature type="domain" description="Retrotransposon gag" evidence="1">
    <location>
        <begin position="4"/>
        <end position="67"/>
    </location>
</feature>
<comment type="caution">
    <text evidence="2">The sequence shown here is derived from an EMBL/GenBank/DDBJ whole genome shotgun (WGS) entry which is preliminary data.</text>
</comment>
<reference evidence="2 3" key="1">
    <citation type="journal article" date="2018" name="Front. Plant Sci.">
        <title>Red Clover (Trifolium pratense) and Zigzag Clover (T. medium) - A Picture of Genomic Similarities and Differences.</title>
        <authorList>
            <person name="Dluhosova J."/>
            <person name="Istvanek J."/>
            <person name="Nedelnik J."/>
            <person name="Repkova J."/>
        </authorList>
    </citation>
    <scope>NUCLEOTIDE SEQUENCE [LARGE SCALE GENOMIC DNA]</scope>
    <source>
        <strain evidence="3">cv. 10/8</strain>
        <tissue evidence="2">Leaf</tissue>
    </source>
</reference>
<dbReference type="Pfam" id="PF03732">
    <property type="entry name" value="Retrotrans_gag"/>
    <property type="match status" value="1"/>
</dbReference>
<dbReference type="InterPro" id="IPR005162">
    <property type="entry name" value="Retrotrans_gag_dom"/>
</dbReference>
<feature type="non-terminal residue" evidence="2">
    <location>
        <position position="1"/>
    </location>
</feature>
<protein>
    <recommendedName>
        <fullName evidence="1">Retrotransposon gag domain-containing protein</fullName>
    </recommendedName>
</protein>
<dbReference type="EMBL" id="LXQA010329916">
    <property type="protein sequence ID" value="MCI44385.1"/>
    <property type="molecule type" value="Genomic_DNA"/>
</dbReference>
<dbReference type="AlphaFoldDB" id="A0A392S912"/>
<sequence length="68" mass="8034">QPNTVASWTDLKKLFLEKYFPTSRAASIRNEICDIRQCDNESLAEYWERFKQLVSSCLQHQISEQLLI</sequence>
<evidence type="ECO:0000259" key="1">
    <source>
        <dbReference type="Pfam" id="PF03732"/>
    </source>
</evidence>
<dbReference type="Proteomes" id="UP000265520">
    <property type="component" value="Unassembled WGS sequence"/>
</dbReference>
<evidence type="ECO:0000313" key="2">
    <source>
        <dbReference type="EMBL" id="MCI44385.1"/>
    </source>
</evidence>
<proteinExistence type="predicted"/>
<name>A0A392S912_9FABA</name>
<organism evidence="2 3">
    <name type="scientific">Trifolium medium</name>
    <dbReference type="NCBI Taxonomy" id="97028"/>
    <lineage>
        <taxon>Eukaryota</taxon>
        <taxon>Viridiplantae</taxon>
        <taxon>Streptophyta</taxon>
        <taxon>Embryophyta</taxon>
        <taxon>Tracheophyta</taxon>
        <taxon>Spermatophyta</taxon>
        <taxon>Magnoliopsida</taxon>
        <taxon>eudicotyledons</taxon>
        <taxon>Gunneridae</taxon>
        <taxon>Pentapetalae</taxon>
        <taxon>rosids</taxon>
        <taxon>fabids</taxon>
        <taxon>Fabales</taxon>
        <taxon>Fabaceae</taxon>
        <taxon>Papilionoideae</taxon>
        <taxon>50 kb inversion clade</taxon>
        <taxon>NPAAA clade</taxon>
        <taxon>Hologalegina</taxon>
        <taxon>IRL clade</taxon>
        <taxon>Trifolieae</taxon>
        <taxon>Trifolium</taxon>
    </lineage>
</organism>
<accession>A0A392S912</accession>
<dbReference type="PANTHER" id="PTHR33223:SF3">
    <property type="match status" value="1"/>
</dbReference>
<evidence type="ECO:0000313" key="3">
    <source>
        <dbReference type="Proteomes" id="UP000265520"/>
    </source>
</evidence>
<keyword evidence="3" id="KW-1185">Reference proteome</keyword>